<dbReference type="GO" id="GO:0005524">
    <property type="term" value="F:ATP binding"/>
    <property type="evidence" value="ECO:0007669"/>
    <property type="project" value="UniProtKB-KW"/>
</dbReference>
<accession>A0AAD3T0H8</accession>
<evidence type="ECO:0000256" key="4">
    <source>
        <dbReference type="ARBA" id="ARBA00022840"/>
    </source>
</evidence>
<gene>
    <name evidence="5" type="ORF">Nepgr_022230</name>
</gene>
<dbReference type="EMBL" id="BSYO01000021">
    <property type="protein sequence ID" value="GMH20389.1"/>
    <property type="molecule type" value="Genomic_DNA"/>
</dbReference>
<dbReference type="GO" id="GO:0055087">
    <property type="term" value="C:Ski complex"/>
    <property type="evidence" value="ECO:0007669"/>
    <property type="project" value="TreeGrafter"/>
</dbReference>
<reference evidence="5" key="1">
    <citation type="submission" date="2023-05" db="EMBL/GenBank/DDBJ databases">
        <title>Nepenthes gracilis genome sequencing.</title>
        <authorList>
            <person name="Fukushima K."/>
        </authorList>
    </citation>
    <scope>NUCLEOTIDE SEQUENCE</scope>
    <source>
        <strain evidence="5">SING2019-196</strain>
    </source>
</reference>
<keyword evidence="3" id="KW-0347">Helicase</keyword>
<organism evidence="5 6">
    <name type="scientific">Nepenthes gracilis</name>
    <name type="common">Slender pitcher plant</name>
    <dbReference type="NCBI Taxonomy" id="150966"/>
    <lineage>
        <taxon>Eukaryota</taxon>
        <taxon>Viridiplantae</taxon>
        <taxon>Streptophyta</taxon>
        <taxon>Embryophyta</taxon>
        <taxon>Tracheophyta</taxon>
        <taxon>Spermatophyta</taxon>
        <taxon>Magnoliopsida</taxon>
        <taxon>eudicotyledons</taxon>
        <taxon>Gunneridae</taxon>
        <taxon>Pentapetalae</taxon>
        <taxon>Caryophyllales</taxon>
        <taxon>Nepenthaceae</taxon>
        <taxon>Nepenthes</taxon>
    </lineage>
</organism>
<evidence type="ECO:0000256" key="1">
    <source>
        <dbReference type="ARBA" id="ARBA00022741"/>
    </source>
</evidence>
<proteinExistence type="predicted"/>
<dbReference type="GO" id="GO:0004386">
    <property type="term" value="F:helicase activity"/>
    <property type="evidence" value="ECO:0007669"/>
    <property type="project" value="UniProtKB-KW"/>
</dbReference>
<evidence type="ECO:0000256" key="3">
    <source>
        <dbReference type="ARBA" id="ARBA00022806"/>
    </source>
</evidence>
<dbReference type="InterPro" id="IPR050699">
    <property type="entry name" value="RNA-DNA_Helicase"/>
</dbReference>
<evidence type="ECO:0000256" key="2">
    <source>
        <dbReference type="ARBA" id="ARBA00022801"/>
    </source>
</evidence>
<keyword evidence="4" id="KW-0067">ATP-binding</keyword>
<sequence>MAGRAGRRGIDERGHVVFVQTPTEGPEECCKFLFPGIELLVSSFTASYGMVLNLLAGPKVTRRSNKADDFKVSRTGRTLEDAKKLVEQSFGNYLGSYDKCRQQWDPGKY</sequence>
<name>A0AAD3T0H8_NEPGR</name>
<dbReference type="GO" id="GO:0070478">
    <property type="term" value="P:nuclear-transcribed mRNA catabolic process, 3'-5' exonucleolytic nonsense-mediated decay"/>
    <property type="evidence" value="ECO:0007669"/>
    <property type="project" value="TreeGrafter"/>
</dbReference>
<dbReference type="PANTHER" id="PTHR12131:SF1">
    <property type="entry name" value="ATP-DEPENDENT RNA HELICASE SUPV3L1, MITOCHONDRIAL-RELATED"/>
    <property type="match status" value="1"/>
</dbReference>
<evidence type="ECO:0000313" key="6">
    <source>
        <dbReference type="Proteomes" id="UP001279734"/>
    </source>
</evidence>
<dbReference type="AlphaFoldDB" id="A0AAD3T0H8"/>
<evidence type="ECO:0000313" key="5">
    <source>
        <dbReference type="EMBL" id="GMH20389.1"/>
    </source>
</evidence>
<keyword evidence="1" id="KW-0547">Nucleotide-binding</keyword>
<dbReference type="Proteomes" id="UP001279734">
    <property type="component" value="Unassembled WGS sequence"/>
</dbReference>
<dbReference type="PANTHER" id="PTHR12131">
    <property type="entry name" value="ATP-DEPENDENT RNA AND DNA HELICASE"/>
    <property type="match status" value="1"/>
</dbReference>
<protein>
    <submittedName>
        <fullName evidence="5">Uncharacterized protein</fullName>
    </submittedName>
</protein>
<comment type="caution">
    <text evidence="5">The sequence shown here is derived from an EMBL/GenBank/DDBJ whole genome shotgun (WGS) entry which is preliminary data.</text>
</comment>
<dbReference type="GO" id="GO:0016787">
    <property type="term" value="F:hydrolase activity"/>
    <property type="evidence" value="ECO:0007669"/>
    <property type="project" value="UniProtKB-KW"/>
</dbReference>
<dbReference type="Gene3D" id="3.40.50.300">
    <property type="entry name" value="P-loop containing nucleotide triphosphate hydrolases"/>
    <property type="match status" value="1"/>
</dbReference>
<dbReference type="InterPro" id="IPR027417">
    <property type="entry name" value="P-loop_NTPase"/>
</dbReference>
<keyword evidence="6" id="KW-1185">Reference proteome</keyword>
<keyword evidence="2" id="KW-0378">Hydrolase</keyword>